<dbReference type="RefSeq" id="WP_160360239.1">
    <property type="nucleotide sequence ID" value="NZ_WSRQ01000033.1"/>
</dbReference>
<keyword evidence="1" id="KW-1133">Transmembrane helix</keyword>
<dbReference type="EMBL" id="WSRQ01000033">
    <property type="protein sequence ID" value="MVX65528.1"/>
    <property type="molecule type" value="Genomic_DNA"/>
</dbReference>
<comment type="caution">
    <text evidence="2">The sequence shown here is derived from an EMBL/GenBank/DDBJ whole genome shotgun (WGS) entry which is preliminary data.</text>
</comment>
<reference evidence="2" key="1">
    <citation type="submission" date="2019-12" db="EMBL/GenBank/DDBJ databases">
        <title>Microbes associate with the intestines of laboratory mice.</title>
        <authorList>
            <person name="Navarre W."/>
            <person name="Wong E."/>
        </authorList>
    </citation>
    <scope>NUCLEOTIDE SEQUENCE</scope>
    <source>
        <strain evidence="2">NM79_F5</strain>
    </source>
</reference>
<evidence type="ECO:0000256" key="1">
    <source>
        <dbReference type="SAM" id="Phobius"/>
    </source>
</evidence>
<name>A0A964W3V3_9CLOT</name>
<dbReference type="Proteomes" id="UP000656077">
    <property type="component" value="Unassembled WGS sequence"/>
</dbReference>
<organism evidence="2 3">
    <name type="scientific">Clostridium chromiireducens</name>
    <dbReference type="NCBI Taxonomy" id="225345"/>
    <lineage>
        <taxon>Bacteria</taxon>
        <taxon>Bacillati</taxon>
        <taxon>Bacillota</taxon>
        <taxon>Clostridia</taxon>
        <taxon>Eubacteriales</taxon>
        <taxon>Clostridiaceae</taxon>
        <taxon>Clostridium</taxon>
    </lineage>
</organism>
<feature type="transmembrane region" description="Helical" evidence="1">
    <location>
        <begin position="28"/>
        <end position="47"/>
    </location>
</feature>
<dbReference type="AlphaFoldDB" id="A0A964W3V3"/>
<keyword evidence="1" id="KW-0812">Transmembrane</keyword>
<evidence type="ECO:0000313" key="2">
    <source>
        <dbReference type="EMBL" id="MVX65528.1"/>
    </source>
</evidence>
<evidence type="ECO:0000313" key="3">
    <source>
        <dbReference type="Proteomes" id="UP000656077"/>
    </source>
</evidence>
<protein>
    <submittedName>
        <fullName evidence="2">Uncharacterized protein</fullName>
    </submittedName>
</protein>
<gene>
    <name evidence="2" type="ORF">GKZ28_17745</name>
</gene>
<keyword evidence="1" id="KW-0472">Membrane</keyword>
<accession>A0A964W3V3</accession>
<proteinExistence type="predicted"/>
<sequence>MIAVIYYLKVLFVCGSISPNDGEFYGDFIIYLILLFNIEGSLIKSMINT</sequence>